<accession>A0ABT4QE28</accession>
<feature type="transmembrane region" description="Helical" evidence="1">
    <location>
        <begin position="80"/>
        <end position="100"/>
    </location>
</feature>
<gene>
    <name evidence="2" type="ORF">O9H85_22445</name>
</gene>
<reference evidence="2 3" key="1">
    <citation type="submission" date="2022-12" db="EMBL/GenBank/DDBJ databases">
        <title>Draft genome sequence of Paenibacillus sp. dW9.</title>
        <authorList>
            <person name="Choi E.-W."/>
            <person name="Kim D.-U."/>
        </authorList>
    </citation>
    <scope>NUCLEOTIDE SEQUENCE [LARGE SCALE GENOMIC DNA]</scope>
    <source>
        <strain evidence="3">dW9</strain>
    </source>
</reference>
<keyword evidence="1" id="KW-0812">Transmembrane</keyword>
<protein>
    <submittedName>
        <fullName evidence="2">Uncharacterized protein</fullName>
    </submittedName>
</protein>
<dbReference type="EMBL" id="JAQAGZ010000015">
    <property type="protein sequence ID" value="MCZ8515130.1"/>
    <property type="molecule type" value="Genomic_DNA"/>
</dbReference>
<evidence type="ECO:0000256" key="1">
    <source>
        <dbReference type="SAM" id="Phobius"/>
    </source>
</evidence>
<organism evidence="2 3">
    <name type="scientific">Paenibacillus gyeongsangnamensis</name>
    <dbReference type="NCBI Taxonomy" id="3388067"/>
    <lineage>
        <taxon>Bacteria</taxon>
        <taxon>Bacillati</taxon>
        <taxon>Bacillota</taxon>
        <taxon>Bacilli</taxon>
        <taxon>Bacillales</taxon>
        <taxon>Paenibacillaceae</taxon>
        <taxon>Paenibacillus</taxon>
    </lineage>
</organism>
<comment type="caution">
    <text evidence="2">The sequence shown here is derived from an EMBL/GenBank/DDBJ whole genome shotgun (WGS) entry which is preliminary data.</text>
</comment>
<dbReference type="Proteomes" id="UP001527882">
    <property type="component" value="Unassembled WGS sequence"/>
</dbReference>
<proteinExistence type="predicted"/>
<evidence type="ECO:0000313" key="3">
    <source>
        <dbReference type="Proteomes" id="UP001527882"/>
    </source>
</evidence>
<sequence>MENISPLGMHKPMPYPNMMPTAVSPMAAGPANIAPMAVGPANIAPMAAAPMMPYPAPVNVHTSYEEINIYAPKKHYFHGYPGWTSVGVILVLYILLVIVLRGLHRF</sequence>
<dbReference type="RefSeq" id="WP_269883693.1">
    <property type="nucleotide sequence ID" value="NZ_JAQAGZ010000015.1"/>
</dbReference>
<keyword evidence="3" id="KW-1185">Reference proteome</keyword>
<evidence type="ECO:0000313" key="2">
    <source>
        <dbReference type="EMBL" id="MCZ8515130.1"/>
    </source>
</evidence>
<keyword evidence="1" id="KW-1133">Transmembrane helix</keyword>
<name>A0ABT4QE28_9BACL</name>
<keyword evidence="1" id="KW-0472">Membrane</keyword>